<reference evidence="5 6" key="1">
    <citation type="submission" date="2020-05" db="EMBL/GenBank/DDBJ databases">
        <title>Genome sequence of Isoptericola sp. JC619 isolated from Chilika lagoon, India.</title>
        <authorList>
            <person name="Kumar D."/>
            <person name="Appam K."/>
            <person name="Gandham S."/>
            <person name="Uppada J."/>
            <person name="Sasikala C."/>
            <person name="Venkata Ramana C."/>
        </authorList>
    </citation>
    <scope>NUCLEOTIDE SEQUENCE [LARGE SCALE GENOMIC DNA]</scope>
    <source>
        <strain evidence="5 6">JC619</strain>
    </source>
</reference>
<dbReference type="PANTHER" id="PTHR33164:SF57">
    <property type="entry name" value="MARR-FAMILY TRANSCRIPTIONAL REGULATOR"/>
    <property type="match status" value="1"/>
</dbReference>
<dbReference type="InterPro" id="IPR023187">
    <property type="entry name" value="Tscrpt_reg_MarR-type_CS"/>
</dbReference>
<dbReference type="InterPro" id="IPR039422">
    <property type="entry name" value="MarR/SlyA-like"/>
</dbReference>
<dbReference type="PROSITE" id="PS50995">
    <property type="entry name" value="HTH_MARR_2"/>
    <property type="match status" value="1"/>
</dbReference>
<proteinExistence type="predicted"/>
<evidence type="ECO:0000259" key="4">
    <source>
        <dbReference type="PROSITE" id="PS50995"/>
    </source>
</evidence>
<dbReference type="InterPro" id="IPR036390">
    <property type="entry name" value="WH_DNA-bd_sf"/>
</dbReference>
<organism evidence="5 6">
    <name type="scientific">Isoptericola sediminis</name>
    <dbReference type="NCBI Taxonomy" id="2733572"/>
    <lineage>
        <taxon>Bacteria</taxon>
        <taxon>Bacillati</taxon>
        <taxon>Actinomycetota</taxon>
        <taxon>Actinomycetes</taxon>
        <taxon>Micrococcales</taxon>
        <taxon>Promicromonosporaceae</taxon>
        <taxon>Isoptericola</taxon>
    </lineage>
</organism>
<dbReference type="Gene3D" id="1.10.10.10">
    <property type="entry name" value="Winged helix-like DNA-binding domain superfamily/Winged helix DNA-binding domain"/>
    <property type="match status" value="1"/>
</dbReference>
<dbReference type="PRINTS" id="PR00598">
    <property type="entry name" value="HTHMARR"/>
</dbReference>
<name>A0A849K1I3_9MICO</name>
<keyword evidence="2 5" id="KW-0238">DNA-binding</keyword>
<feature type="domain" description="HTH marR-type" evidence="4">
    <location>
        <begin position="6"/>
        <end position="138"/>
    </location>
</feature>
<dbReference type="GO" id="GO:0006950">
    <property type="term" value="P:response to stress"/>
    <property type="evidence" value="ECO:0007669"/>
    <property type="project" value="TreeGrafter"/>
</dbReference>
<evidence type="ECO:0000256" key="2">
    <source>
        <dbReference type="ARBA" id="ARBA00023125"/>
    </source>
</evidence>
<evidence type="ECO:0000313" key="6">
    <source>
        <dbReference type="Proteomes" id="UP000557204"/>
    </source>
</evidence>
<dbReference type="EMBL" id="JABFAJ010000010">
    <property type="protein sequence ID" value="NNU27028.1"/>
    <property type="molecule type" value="Genomic_DNA"/>
</dbReference>
<comment type="caution">
    <text evidence="5">The sequence shown here is derived from an EMBL/GenBank/DDBJ whole genome shotgun (WGS) entry which is preliminary data.</text>
</comment>
<dbReference type="Proteomes" id="UP000557204">
    <property type="component" value="Unassembled WGS sequence"/>
</dbReference>
<sequence length="150" mass="16152">MSDDATTALVTALERLSRAQREAAARIAGDLGRPRAALGVVRLLRVRGPVQLCEVADTLRVDASVASRQVGALVEGGYVRRTVDETDRRARTLELTDAGHRLAAQSDDRFDAFVAEAFADWSAEDLADAIDHIRDVADAISSVSQEAPPR</sequence>
<evidence type="ECO:0000313" key="5">
    <source>
        <dbReference type="EMBL" id="NNU27028.1"/>
    </source>
</evidence>
<keyword evidence="3" id="KW-0804">Transcription</keyword>
<gene>
    <name evidence="5" type="ORF">HLI28_05635</name>
</gene>
<keyword evidence="1" id="KW-0805">Transcription regulation</keyword>
<dbReference type="AlphaFoldDB" id="A0A849K1I3"/>
<dbReference type="InterPro" id="IPR036388">
    <property type="entry name" value="WH-like_DNA-bd_sf"/>
</dbReference>
<dbReference type="GO" id="GO:0003700">
    <property type="term" value="F:DNA-binding transcription factor activity"/>
    <property type="evidence" value="ECO:0007669"/>
    <property type="project" value="InterPro"/>
</dbReference>
<evidence type="ECO:0000256" key="3">
    <source>
        <dbReference type="ARBA" id="ARBA00023163"/>
    </source>
</evidence>
<dbReference type="RefSeq" id="WP_171246527.1">
    <property type="nucleotide sequence ID" value="NZ_JABFAJ010000010.1"/>
</dbReference>
<dbReference type="Pfam" id="PF12802">
    <property type="entry name" value="MarR_2"/>
    <property type="match status" value="1"/>
</dbReference>
<dbReference type="SMART" id="SM00347">
    <property type="entry name" value="HTH_MARR"/>
    <property type="match status" value="1"/>
</dbReference>
<dbReference type="GO" id="GO:0003677">
    <property type="term" value="F:DNA binding"/>
    <property type="evidence" value="ECO:0007669"/>
    <property type="project" value="UniProtKB-KW"/>
</dbReference>
<keyword evidence="6" id="KW-1185">Reference proteome</keyword>
<evidence type="ECO:0000256" key="1">
    <source>
        <dbReference type="ARBA" id="ARBA00023015"/>
    </source>
</evidence>
<protein>
    <submittedName>
        <fullName evidence="5">Winged helix DNA-binding protein</fullName>
    </submittedName>
</protein>
<dbReference type="PROSITE" id="PS01117">
    <property type="entry name" value="HTH_MARR_1"/>
    <property type="match status" value="1"/>
</dbReference>
<dbReference type="PANTHER" id="PTHR33164">
    <property type="entry name" value="TRANSCRIPTIONAL REGULATOR, MARR FAMILY"/>
    <property type="match status" value="1"/>
</dbReference>
<dbReference type="InterPro" id="IPR000835">
    <property type="entry name" value="HTH_MarR-typ"/>
</dbReference>
<accession>A0A849K1I3</accession>
<dbReference type="SUPFAM" id="SSF46785">
    <property type="entry name" value="Winged helix' DNA-binding domain"/>
    <property type="match status" value="1"/>
</dbReference>